<dbReference type="eggNOG" id="KOG2022">
    <property type="taxonomic scope" value="Eukaryota"/>
</dbReference>
<comment type="caution">
    <text evidence="5">The sequence shown here is derived from an EMBL/GenBank/DDBJ whole genome shotgun (WGS) entry which is preliminary data.</text>
</comment>
<name>M3JFX6_CANMX</name>
<dbReference type="PANTHER" id="PTHR12363:SF33">
    <property type="entry name" value="IMPORTIN-13"/>
    <property type="match status" value="1"/>
</dbReference>
<keyword evidence="6" id="KW-1185">Reference proteome</keyword>
<protein>
    <submittedName>
        <fullName evidence="5">Uncharacterized protein</fullName>
    </submittedName>
</protein>
<evidence type="ECO:0000256" key="4">
    <source>
        <dbReference type="ARBA" id="ARBA00023242"/>
    </source>
</evidence>
<dbReference type="Gene3D" id="1.25.10.10">
    <property type="entry name" value="Leucine-rich Repeat Variant"/>
    <property type="match status" value="1"/>
</dbReference>
<evidence type="ECO:0000256" key="3">
    <source>
        <dbReference type="ARBA" id="ARBA00022448"/>
    </source>
</evidence>
<evidence type="ECO:0000256" key="1">
    <source>
        <dbReference type="ARBA" id="ARBA00004123"/>
    </source>
</evidence>
<dbReference type="HOGENOM" id="CLU_011832_0_0_1"/>
<comment type="similarity">
    <text evidence="2">Belongs to the importin beta family.</text>
</comment>
<dbReference type="Proteomes" id="UP000011777">
    <property type="component" value="Unassembled WGS sequence"/>
</dbReference>
<proteinExistence type="inferred from homology"/>
<dbReference type="AlphaFoldDB" id="M3JFX6"/>
<accession>M3JFX6</accession>
<keyword evidence="4" id="KW-0539">Nucleus</keyword>
<dbReference type="InterPro" id="IPR051345">
    <property type="entry name" value="Importin_beta-like_NTR"/>
</dbReference>
<dbReference type="STRING" id="1245528.M3JFX6"/>
<dbReference type="GO" id="GO:0005634">
    <property type="term" value="C:nucleus"/>
    <property type="evidence" value="ECO:0007669"/>
    <property type="project" value="UniProtKB-SubCell"/>
</dbReference>
<evidence type="ECO:0000313" key="5">
    <source>
        <dbReference type="EMBL" id="EMG51138.1"/>
    </source>
</evidence>
<comment type="subcellular location">
    <subcellularLocation>
        <location evidence="1">Nucleus</location>
    </subcellularLocation>
</comment>
<dbReference type="EMBL" id="AOGT01000003">
    <property type="protein sequence ID" value="EMG51138.1"/>
    <property type="molecule type" value="Genomic_DNA"/>
</dbReference>
<dbReference type="SUPFAM" id="SSF48371">
    <property type="entry name" value="ARM repeat"/>
    <property type="match status" value="1"/>
</dbReference>
<organism evidence="5 6">
    <name type="scientific">Candida maltosa (strain Xu316)</name>
    <name type="common">Yeast</name>
    <dbReference type="NCBI Taxonomy" id="1245528"/>
    <lineage>
        <taxon>Eukaryota</taxon>
        <taxon>Fungi</taxon>
        <taxon>Dikarya</taxon>
        <taxon>Ascomycota</taxon>
        <taxon>Saccharomycotina</taxon>
        <taxon>Pichiomycetes</taxon>
        <taxon>Debaryomycetaceae</taxon>
        <taxon>Candida/Lodderomyces clade</taxon>
        <taxon>Candida</taxon>
    </lineage>
</organism>
<dbReference type="OrthoDB" id="2016913at2759"/>
<gene>
    <name evidence="5" type="ORF">G210_5558</name>
</gene>
<dbReference type="OMA" id="WMLQYMN"/>
<dbReference type="PANTHER" id="PTHR12363">
    <property type="entry name" value="TRANSPORTIN 3 AND IMPORTIN 13"/>
    <property type="match status" value="1"/>
</dbReference>
<sequence length="993" mass="113505">MVNELSFESITKLYSSHDASEIQTLQERLQTYQKSEIGYNLGLELLKHEDKNVKYFGALTITVYFNTHDTSLIYVESFNEISNVIRILVHNDLYDNMFIVKKLLSNLSLLVVLNFSNLQFDPVEVLKSTLLQNGAATTTASHFQNEVLLEIVLLFLSIIVEDIIKIPKISPELHDLVHATLFKHCYTIFEYLYQSSQEISMKIKLLSLDCLSSWVQYIAVAENSSSQRYTSELEVFIMYLLNQLDGDTDNSKMEVLNKTFTVFTEIVDNIPRMLTPFKSSIFMLLFGDRFGVKFINAILTNQDFREMYSLEIENFVNLVISYLTINMVQITRNILDNDVFNVIQILTTLTDIPGIPTEDENISEQFILFWEELASTFVDDSEVTKSILSDENLMGQYNSQRDQIFSQVSQIYFRKLSHNPGFTREFKVYRSSVADLFVLLYSLLGVQLYSHICSSVSYNVSENHGTTQKAVNNLEVGLYLIYKITADIYFHDSPDEQDSTQVLLINLLHEVFSKNLIVHIQNIPDYADKQISITLINLISVLPFFFKSEIGGQYLPETFNFLFNIILNKGPGDLSVIASKAVSKICQDSETKLIPFLPNLEMILFEMLKIPEVDNFVREKVTDSYISVARSAKNPIDLGNRIYAVLLVIQNCFENLSPELEDYAISLITCVAAIGQASAYPEEIDDYLSGEQIQTAKSYWTEDPLGTRSLVLKNLKQFSLTSNNLARSTRVTEKCCKILKSGLREEIPGPFTFDISVIFEYLTVKVKNCNIESICTIHQLIESIVMTKTGNITTETMEPLLQSVFVEMIDTINSDVDLIKSSLDMFTTILEKKPNLLLHCSFFKEKLIPFGIYPLTLHETFVVKSSIKFWNTLVAMKRGNSDDHRLIKEIITGPFDGRAFGNILMERLLTGFSSSPRSGIDHYYPLFRNLIAKYPMESKNWLQFALANGNIGKAPLNQKDTEMFINKLSLTRGQRQANEILKDFWLKVNKLIN</sequence>
<dbReference type="InterPro" id="IPR016024">
    <property type="entry name" value="ARM-type_fold"/>
</dbReference>
<dbReference type="GO" id="GO:0006606">
    <property type="term" value="P:protein import into nucleus"/>
    <property type="evidence" value="ECO:0007669"/>
    <property type="project" value="TreeGrafter"/>
</dbReference>
<keyword evidence="3" id="KW-0813">Transport</keyword>
<evidence type="ECO:0000313" key="6">
    <source>
        <dbReference type="Proteomes" id="UP000011777"/>
    </source>
</evidence>
<dbReference type="GO" id="GO:0005737">
    <property type="term" value="C:cytoplasm"/>
    <property type="evidence" value="ECO:0007669"/>
    <property type="project" value="TreeGrafter"/>
</dbReference>
<reference evidence="5 6" key="1">
    <citation type="submission" date="2013-02" db="EMBL/GenBank/DDBJ databases">
        <title>Genome sequence of Candida maltosa Xu316, a potential industrial strain for xylitol and ethanol production.</title>
        <authorList>
            <person name="Yu J."/>
            <person name="Wang Q."/>
            <person name="Geng X."/>
            <person name="Bao W."/>
            <person name="He P."/>
            <person name="Cai J."/>
        </authorList>
    </citation>
    <scope>NUCLEOTIDE SEQUENCE [LARGE SCALE GENOMIC DNA]</scope>
    <source>
        <strain evidence="6">Xu316</strain>
    </source>
</reference>
<dbReference type="InterPro" id="IPR011989">
    <property type="entry name" value="ARM-like"/>
</dbReference>
<evidence type="ECO:0000256" key="2">
    <source>
        <dbReference type="ARBA" id="ARBA00007991"/>
    </source>
</evidence>